<sequence length="67" mass="7645">MNFRSYDSGYIRKLSPNKSRGVSVLAPLGHYIVQEWHGSVKGINYLHCICPIFHCDLKSPNLLVDKK</sequence>
<organism evidence="2">
    <name type="scientific">Tanacetum cinerariifolium</name>
    <name type="common">Dalmatian daisy</name>
    <name type="synonym">Chrysanthemum cinerariifolium</name>
    <dbReference type="NCBI Taxonomy" id="118510"/>
    <lineage>
        <taxon>Eukaryota</taxon>
        <taxon>Viridiplantae</taxon>
        <taxon>Streptophyta</taxon>
        <taxon>Embryophyta</taxon>
        <taxon>Tracheophyta</taxon>
        <taxon>Spermatophyta</taxon>
        <taxon>Magnoliopsida</taxon>
        <taxon>eudicotyledons</taxon>
        <taxon>Gunneridae</taxon>
        <taxon>Pentapetalae</taxon>
        <taxon>asterids</taxon>
        <taxon>campanulids</taxon>
        <taxon>Asterales</taxon>
        <taxon>Asteraceae</taxon>
        <taxon>Asteroideae</taxon>
        <taxon>Anthemideae</taxon>
        <taxon>Anthemidinae</taxon>
        <taxon>Tanacetum</taxon>
    </lineage>
</organism>
<dbReference type="GO" id="GO:0004672">
    <property type="term" value="F:protein kinase activity"/>
    <property type="evidence" value="ECO:0007669"/>
    <property type="project" value="InterPro"/>
</dbReference>
<protein>
    <submittedName>
        <fullName evidence="2">Serine/threonine-protein kinase CTR1</fullName>
    </submittedName>
</protein>
<comment type="caution">
    <text evidence="2">The sequence shown here is derived from an EMBL/GenBank/DDBJ whole genome shotgun (WGS) entry which is preliminary data.</text>
</comment>
<evidence type="ECO:0000259" key="1">
    <source>
        <dbReference type="PROSITE" id="PS50011"/>
    </source>
</evidence>
<accession>A0A699KFU6</accession>
<feature type="domain" description="Protein kinase" evidence="1">
    <location>
        <begin position="1"/>
        <end position="67"/>
    </location>
</feature>
<dbReference type="InterPro" id="IPR008271">
    <property type="entry name" value="Ser/Thr_kinase_AS"/>
</dbReference>
<keyword evidence="2" id="KW-0808">Transferase</keyword>
<dbReference type="InterPro" id="IPR011009">
    <property type="entry name" value="Kinase-like_dom_sf"/>
</dbReference>
<reference evidence="2" key="1">
    <citation type="journal article" date="2019" name="Sci. Rep.">
        <title>Draft genome of Tanacetum cinerariifolium, the natural source of mosquito coil.</title>
        <authorList>
            <person name="Yamashiro T."/>
            <person name="Shiraishi A."/>
            <person name="Satake H."/>
            <person name="Nakayama K."/>
        </authorList>
    </citation>
    <scope>NUCLEOTIDE SEQUENCE</scope>
</reference>
<evidence type="ECO:0000313" key="2">
    <source>
        <dbReference type="EMBL" id="GFA89064.1"/>
    </source>
</evidence>
<dbReference type="EMBL" id="BKCJ010508372">
    <property type="protein sequence ID" value="GFA89064.1"/>
    <property type="molecule type" value="Genomic_DNA"/>
</dbReference>
<proteinExistence type="predicted"/>
<dbReference type="SUPFAM" id="SSF56112">
    <property type="entry name" value="Protein kinase-like (PK-like)"/>
    <property type="match status" value="1"/>
</dbReference>
<dbReference type="AlphaFoldDB" id="A0A699KFU6"/>
<gene>
    <name evidence="2" type="ORF">Tci_661036</name>
</gene>
<keyword evidence="2" id="KW-0418">Kinase</keyword>
<dbReference type="GO" id="GO:0005524">
    <property type="term" value="F:ATP binding"/>
    <property type="evidence" value="ECO:0007669"/>
    <property type="project" value="InterPro"/>
</dbReference>
<dbReference type="PROSITE" id="PS00108">
    <property type="entry name" value="PROTEIN_KINASE_ST"/>
    <property type="match status" value="1"/>
</dbReference>
<name>A0A699KFU6_TANCI</name>
<dbReference type="InterPro" id="IPR000719">
    <property type="entry name" value="Prot_kinase_dom"/>
</dbReference>
<dbReference type="PROSITE" id="PS50011">
    <property type="entry name" value="PROTEIN_KINASE_DOM"/>
    <property type="match status" value="1"/>
</dbReference>
<dbReference type="Gene3D" id="1.10.510.10">
    <property type="entry name" value="Transferase(Phosphotransferase) domain 1"/>
    <property type="match status" value="1"/>
</dbReference>